<dbReference type="OMA" id="EWMVWSA"/>
<comment type="subcellular location">
    <subcellularLocation>
        <location evidence="1">Membrane</location>
        <topology evidence="1">Multi-pass membrane protein</topology>
    </subcellularLocation>
</comment>
<keyword evidence="9" id="KW-0732">Signal</keyword>
<keyword evidence="7" id="KW-0325">Glycoprotein</keyword>
<proteinExistence type="inferred from homology"/>
<feature type="transmembrane region" description="Helical" evidence="8">
    <location>
        <begin position="274"/>
        <end position="298"/>
    </location>
</feature>
<dbReference type="InterPro" id="IPR000832">
    <property type="entry name" value="GPCR_2_secretin-like"/>
</dbReference>
<reference evidence="12" key="3">
    <citation type="submission" date="2025-09" db="UniProtKB">
        <authorList>
            <consortium name="Ensembl"/>
        </authorList>
    </citation>
    <scope>IDENTIFICATION</scope>
</reference>
<evidence type="ECO:0000313" key="12">
    <source>
        <dbReference type="Ensembl" id="ENSSAUP00010050115.1"/>
    </source>
</evidence>
<dbReference type="AlphaFoldDB" id="A0A671XMN2"/>
<feature type="domain" description="GAIN-B" evidence="10">
    <location>
        <begin position="37"/>
        <end position="191"/>
    </location>
</feature>
<reference evidence="12" key="1">
    <citation type="submission" date="2021-04" db="EMBL/GenBank/DDBJ databases">
        <authorList>
            <consortium name="Wellcome Sanger Institute Data Sharing"/>
        </authorList>
    </citation>
    <scope>NUCLEOTIDE SEQUENCE [LARGE SCALE GENOMIC DNA]</scope>
</reference>
<evidence type="ECO:0000256" key="1">
    <source>
        <dbReference type="ARBA" id="ARBA00004141"/>
    </source>
</evidence>
<dbReference type="Ensembl" id="ENSSAUT00010052715.1">
    <property type="protein sequence ID" value="ENSSAUP00010050115.1"/>
    <property type="gene ID" value="ENSSAUG00010020899.1"/>
</dbReference>
<dbReference type="InterPro" id="IPR057244">
    <property type="entry name" value="GAIN_B"/>
</dbReference>
<feature type="chain" id="PRO_5025360112" evidence="9">
    <location>
        <begin position="17"/>
        <end position="460"/>
    </location>
</feature>
<dbReference type="PROSITE" id="PS50221">
    <property type="entry name" value="GAIN_B"/>
    <property type="match status" value="1"/>
</dbReference>
<feature type="transmembrane region" description="Helical" evidence="8">
    <location>
        <begin position="399"/>
        <end position="423"/>
    </location>
</feature>
<dbReference type="GO" id="GO:0004930">
    <property type="term" value="F:G protein-coupled receptor activity"/>
    <property type="evidence" value="ECO:0007669"/>
    <property type="project" value="InterPro"/>
</dbReference>
<accession>A0A671XMN2</accession>
<feature type="signal peptide" evidence="9">
    <location>
        <begin position="1"/>
        <end position="16"/>
    </location>
</feature>
<dbReference type="GO" id="GO:0007189">
    <property type="term" value="P:adenylate cyclase-activating G protein-coupled receptor signaling pathway"/>
    <property type="evidence" value="ECO:0007669"/>
    <property type="project" value="TreeGrafter"/>
</dbReference>
<dbReference type="PANTHER" id="PTHR45813">
    <property type="entry name" value="IG-LIKE DOMAIN-CONTAINING PROTEIN"/>
    <property type="match status" value="1"/>
</dbReference>
<evidence type="ECO:0000256" key="7">
    <source>
        <dbReference type="ARBA" id="ARBA00023180"/>
    </source>
</evidence>
<dbReference type="InterPro" id="IPR000203">
    <property type="entry name" value="GPS"/>
</dbReference>
<dbReference type="InterPro" id="IPR017981">
    <property type="entry name" value="GPCR_2-like_7TM"/>
</dbReference>
<keyword evidence="3 8" id="KW-0812">Transmembrane</keyword>
<comment type="similarity">
    <text evidence="2">Belongs to the G-protein coupled receptor 2 family. Adhesion G-protein coupled receptor (ADGR) subfamily.</text>
</comment>
<dbReference type="Gene3D" id="1.20.1070.10">
    <property type="entry name" value="Rhodopsin 7-helix transmembrane proteins"/>
    <property type="match status" value="1"/>
</dbReference>
<evidence type="ECO:0000259" key="10">
    <source>
        <dbReference type="PROSITE" id="PS50221"/>
    </source>
</evidence>
<feature type="transmembrane region" description="Helical" evidence="8">
    <location>
        <begin position="305"/>
        <end position="328"/>
    </location>
</feature>
<dbReference type="GO" id="GO:0007166">
    <property type="term" value="P:cell surface receptor signaling pathway"/>
    <property type="evidence" value="ECO:0007669"/>
    <property type="project" value="InterPro"/>
</dbReference>
<keyword evidence="6" id="KW-1015">Disulfide bond</keyword>
<feature type="transmembrane region" description="Helical" evidence="8">
    <location>
        <begin position="435"/>
        <end position="456"/>
    </location>
</feature>
<evidence type="ECO:0000256" key="8">
    <source>
        <dbReference type="SAM" id="Phobius"/>
    </source>
</evidence>
<dbReference type="Gene3D" id="2.60.220.50">
    <property type="match status" value="1"/>
</dbReference>
<dbReference type="PRINTS" id="PR00249">
    <property type="entry name" value="GPCRSECRETIN"/>
</dbReference>
<feature type="transmembrane region" description="Helical" evidence="8">
    <location>
        <begin position="357"/>
        <end position="379"/>
    </location>
</feature>
<evidence type="ECO:0000313" key="13">
    <source>
        <dbReference type="Proteomes" id="UP000472265"/>
    </source>
</evidence>
<dbReference type="GeneTree" id="ENSGT00940000154603"/>
<organism evidence="12 13">
    <name type="scientific">Sparus aurata</name>
    <name type="common">Gilthead sea bream</name>
    <dbReference type="NCBI Taxonomy" id="8175"/>
    <lineage>
        <taxon>Eukaryota</taxon>
        <taxon>Metazoa</taxon>
        <taxon>Chordata</taxon>
        <taxon>Craniata</taxon>
        <taxon>Vertebrata</taxon>
        <taxon>Euteleostomi</taxon>
        <taxon>Actinopterygii</taxon>
        <taxon>Neopterygii</taxon>
        <taxon>Teleostei</taxon>
        <taxon>Neoteleostei</taxon>
        <taxon>Acanthomorphata</taxon>
        <taxon>Eupercaria</taxon>
        <taxon>Spariformes</taxon>
        <taxon>Sparidae</taxon>
        <taxon>Sparus</taxon>
    </lineage>
</organism>
<dbReference type="Pfam" id="PF00002">
    <property type="entry name" value="7tm_2"/>
    <property type="match status" value="1"/>
</dbReference>
<feature type="transmembrane region" description="Helical" evidence="8">
    <location>
        <begin position="201"/>
        <end position="224"/>
    </location>
</feature>
<evidence type="ECO:0000256" key="2">
    <source>
        <dbReference type="ARBA" id="ARBA00007343"/>
    </source>
</evidence>
<evidence type="ECO:0000256" key="5">
    <source>
        <dbReference type="ARBA" id="ARBA00023136"/>
    </source>
</evidence>
<keyword evidence="4 8" id="KW-1133">Transmembrane helix</keyword>
<keyword evidence="13" id="KW-1185">Reference proteome</keyword>
<dbReference type="InterPro" id="IPR051587">
    <property type="entry name" value="Adhesion_GPCR"/>
</dbReference>
<dbReference type="PROSITE" id="PS50261">
    <property type="entry name" value="G_PROTEIN_RECEP_F2_4"/>
    <property type="match status" value="1"/>
</dbReference>
<dbReference type="InterPro" id="IPR046338">
    <property type="entry name" value="GAIN_dom_sf"/>
</dbReference>
<dbReference type="GO" id="GO:0016020">
    <property type="term" value="C:membrane"/>
    <property type="evidence" value="ECO:0007669"/>
    <property type="project" value="UniProtKB-SubCell"/>
</dbReference>
<dbReference type="InParanoid" id="A0A671XMN2"/>
<name>A0A671XMN2_SPAAU</name>
<evidence type="ECO:0000259" key="11">
    <source>
        <dbReference type="PROSITE" id="PS50261"/>
    </source>
</evidence>
<dbReference type="SMART" id="SM00303">
    <property type="entry name" value="GPS"/>
    <property type="match status" value="1"/>
</dbReference>
<evidence type="ECO:0000256" key="3">
    <source>
        <dbReference type="ARBA" id="ARBA00022692"/>
    </source>
</evidence>
<reference evidence="12" key="2">
    <citation type="submission" date="2025-08" db="UniProtKB">
        <authorList>
            <consortium name="Ensembl"/>
        </authorList>
    </citation>
    <scope>IDENTIFICATION</scope>
</reference>
<evidence type="ECO:0000256" key="6">
    <source>
        <dbReference type="ARBA" id="ARBA00023157"/>
    </source>
</evidence>
<feature type="domain" description="G-protein coupled receptors family 2 profile 2" evidence="11">
    <location>
        <begin position="195"/>
        <end position="456"/>
    </location>
</feature>
<keyword evidence="5 8" id="KW-0472">Membrane</keyword>
<dbReference type="Pfam" id="PF01825">
    <property type="entry name" value="GPS"/>
    <property type="match status" value="1"/>
</dbReference>
<dbReference type="FunFam" id="1.20.1070.10:FF:000058">
    <property type="entry name" value="Adhesion G protein-coupled receptor F5"/>
    <property type="match status" value="1"/>
</dbReference>
<feature type="transmembrane region" description="Helical" evidence="8">
    <location>
        <begin position="236"/>
        <end position="254"/>
    </location>
</feature>
<evidence type="ECO:0000256" key="9">
    <source>
        <dbReference type="SAM" id="SignalP"/>
    </source>
</evidence>
<dbReference type="PANTHER" id="PTHR45813:SF2">
    <property type="entry name" value="ADHESION G-PROTEIN COUPLED RECEPTOR F3"/>
    <property type="match status" value="1"/>
</dbReference>
<evidence type="ECO:0000256" key="4">
    <source>
        <dbReference type="ARBA" id="ARBA00022989"/>
    </source>
</evidence>
<sequence>MCLLYFTLLFQDFAEAASNMLNKTWEGVNKSTVENMSADYLQSVEGLVKNVRVNDDRGLEEEKLDLKFCMGGECNVSVFGINMNLNSSSGPVKAVAVKNLTDKLRNNLDRQPSSLLISVTQENKTNSTLIRLAFPKEKHKYTIPSCVYWDTKKEEWSDKGCNVTTNDGNDTVCECDHLTSFAVLFAKSDVSTAVLDMITNVGLGVSVCSLLIFLVIESLVWSAVVKSNLSHFRHTALVNIALFLLLADCCFLASTSPKTLSKTVCLVLTVCKHLFYLAMFSWMMCMSVMLVHQLIFVFSPLRKRVFMFLSSIVGYVCPILIVGSSYVYCKYTETEYFDPNTCWLRYESLLKGSMHAFILPVGTVILTNLFSMVVVILTLTKSSVPEGSKADDKETAKSILKVVVFLTPVFGVTWIIGFALLIIDETTPMFQVALYSFTILNSFQDPGFCYYFLFYFEILP</sequence>
<protein>
    <submittedName>
        <fullName evidence="12">Adhesion G protein-coupled receptor F3b</fullName>
    </submittedName>
</protein>
<dbReference type="Proteomes" id="UP000472265">
    <property type="component" value="Chromosome 22"/>
</dbReference>